<evidence type="ECO:0000313" key="4">
    <source>
        <dbReference type="Proteomes" id="UP000019116"/>
    </source>
</evidence>
<keyword evidence="2" id="KW-0472">Membrane</keyword>
<feature type="compositionally biased region" description="Low complexity" evidence="1">
    <location>
        <begin position="110"/>
        <end position="126"/>
    </location>
</feature>
<feature type="compositionally biased region" description="Low complexity" evidence="1">
    <location>
        <begin position="59"/>
        <end position="71"/>
    </location>
</feature>
<dbReference type="Gramene" id="TraesCS4A02G402600.1">
    <property type="protein sequence ID" value="TraesCS4A02G402600.1.cds1"/>
    <property type="gene ID" value="TraesCS4A02G402600"/>
</dbReference>
<protein>
    <submittedName>
        <fullName evidence="3">Uncharacterized protein</fullName>
    </submittedName>
</protein>
<dbReference type="GeneID" id="123083068"/>
<dbReference type="PANTHER" id="PTHR36801:SF3">
    <property type="entry name" value="OS06G0150300 PROTEIN"/>
    <property type="match status" value="1"/>
</dbReference>
<dbReference type="Gramene" id="TraesCS4A03G1000300.1">
    <property type="protein sequence ID" value="TraesCS4A03G1000300.1.CDS1"/>
    <property type="gene ID" value="TraesCS4A03G1000300"/>
</dbReference>
<proteinExistence type="predicted"/>
<dbReference type="Gramene" id="TraesNOR4A03G02198960.1">
    <property type="protein sequence ID" value="TraesNOR4A03G02198960.1.CDS1"/>
    <property type="gene ID" value="TraesNOR4A03G02198960"/>
</dbReference>
<dbReference type="RefSeq" id="XP_044361143.1">
    <property type="nucleotide sequence ID" value="XM_044505208.1"/>
</dbReference>
<dbReference type="Gramene" id="TraesJAG4A03G02178070.1">
    <property type="protein sequence ID" value="TraesJAG4A03G02178070.1.CDS1"/>
    <property type="gene ID" value="TraesJAG4A03G02178070"/>
</dbReference>
<evidence type="ECO:0000256" key="2">
    <source>
        <dbReference type="SAM" id="Phobius"/>
    </source>
</evidence>
<dbReference type="Gramene" id="TraesCAD_scaffold_003041_01G000200.1">
    <property type="protein sequence ID" value="TraesCAD_scaffold_003041_01G000200.1"/>
    <property type="gene ID" value="TraesCAD_scaffold_003041_01G000200"/>
</dbReference>
<accession>A0A3B6I2Q4</accession>
<evidence type="ECO:0000313" key="3">
    <source>
        <dbReference type="EnsemblPlants" id="TraesCS4A02G402600.1.cds1"/>
    </source>
</evidence>
<dbReference type="OMA" id="STYHPKQ"/>
<evidence type="ECO:0000256" key="1">
    <source>
        <dbReference type="SAM" id="MobiDB-lite"/>
    </source>
</evidence>
<reference evidence="3" key="1">
    <citation type="submission" date="2018-08" db="EMBL/GenBank/DDBJ databases">
        <authorList>
            <person name="Rossello M."/>
        </authorList>
    </citation>
    <scope>NUCLEOTIDE SEQUENCE [LARGE SCALE GENOMIC DNA]</scope>
    <source>
        <strain evidence="3">cv. Chinese Spring</strain>
    </source>
</reference>
<dbReference type="PANTHER" id="PTHR36801">
    <property type="entry name" value="OS06G0150200 PROTEIN"/>
    <property type="match status" value="1"/>
</dbReference>
<dbReference type="Gramene" id="TraesPARA_EIv1.0_1215870.1">
    <property type="protein sequence ID" value="TraesPARA_EIv1.0_1215870.1.CDS1"/>
    <property type="gene ID" value="TraesPARA_EIv1.0_1215870"/>
</dbReference>
<dbReference type="Gramene" id="TraesSYM4A03G02204340.1">
    <property type="protein sequence ID" value="TraesSYM4A03G02204340.1.CDS1"/>
    <property type="gene ID" value="TraesSYM4A03G02204340"/>
</dbReference>
<gene>
    <name evidence="3" type="primary">LOC123083068</name>
</gene>
<reference evidence="3" key="2">
    <citation type="submission" date="2018-10" db="UniProtKB">
        <authorList>
            <consortium name="EnsemblPlants"/>
        </authorList>
    </citation>
    <scope>IDENTIFICATION</scope>
</reference>
<feature type="transmembrane region" description="Helical" evidence="2">
    <location>
        <begin position="26"/>
        <end position="48"/>
    </location>
</feature>
<dbReference type="OrthoDB" id="1703859at2759"/>
<keyword evidence="2" id="KW-1133">Transmembrane helix</keyword>
<keyword evidence="2" id="KW-0812">Transmembrane</keyword>
<feature type="compositionally biased region" description="Basic and acidic residues" evidence="1">
    <location>
        <begin position="134"/>
        <end position="149"/>
    </location>
</feature>
<dbReference type="EnsemblPlants" id="TraesCS4A02G402600.1">
    <property type="protein sequence ID" value="TraesCS4A02G402600.1.cds1"/>
    <property type="gene ID" value="TraesCS4A02G402600"/>
</dbReference>
<sequence>MVRWSPPPRRDVELFPFPSLGAHDPVSLSLFVACVVATVAIASTMCSACGRKPKAVSQEPAADAQASDASGSQGGAEGEEEVVTLPPELATHGPIEPPPLPKTASRRRLSVSMSMGVGKSMSMNVGKSLANIPDKMKLSKLEPRHKEKDDPEDTLWKKSIILGGKCKIPGERDAEASDPDAAADAADEMTAGAFRRSSYSRPVSRSNSFSVHQPLPEPPPMQSYTKS</sequence>
<dbReference type="AlphaFoldDB" id="A0A3B6I2Q4"/>
<organism evidence="3">
    <name type="scientific">Triticum aestivum</name>
    <name type="common">Wheat</name>
    <dbReference type="NCBI Taxonomy" id="4565"/>
    <lineage>
        <taxon>Eukaryota</taxon>
        <taxon>Viridiplantae</taxon>
        <taxon>Streptophyta</taxon>
        <taxon>Embryophyta</taxon>
        <taxon>Tracheophyta</taxon>
        <taxon>Spermatophyta</taxon>
        <taxon>Magnoliopsida</taxon>
        <taxon>Liliopsida</taxon>
        <taxon>Poales</taxon>
        <taxon>Poaceae</taxon>
        <taxon>BOP clade</taxon>
        <taxon>Pooideae</taxon>
        <taxon>Triticodae</taxon>
        <taxon>Triticeae</taxon>
        <taxon>Triticinae</taxon>
        <taxon>Triticum</taxon>
    </lineage>
</organism>
<dbReference type="Gramene" id="TraesROB_scaffold_016836_01G000100.1">
    <property type="protein sequence ID" value="TraesROB_scaffold_016836_01G000100.1"/>
    <property type="gene ID" value="TraesROB_scaffold_016836_01G000100"/>
</dbReference>
<dbReference type="Gramene" id="TraesCLE_scaffold_019059_01G000100.1">
    <property type="protein sequence ID" value="TraesCLE_scaffold_019059_01G000100.1"/>
    <property type="gene ID" value="TraesCLE_scaffold_019059_01G000100"/>
</dbReference>
<name>A0A3B6I2Q4_WHEAT</name>
<feature type="region of interest" description="Disordered" evidence="1">
    <location>
        <begin position="169"/>
        <end position="227"/>
    </location>
</feature>
<dbReference type="Gramene" id="TraesWEE_scaffold_006970_01G000200.1">
    <property type="protein sequence ID" value="TraesWEE_scaffold_006970_01G000200.1"/>
    <property type="gene ID" value="TraesWEE_scaffold_006970_01G000200"/>
</dbReference>
<dbReference type="Gramene" id="TraesJUL4A03G02196720.1">
    <property type="protein sequence ID" value="TraesJUL4A03G02196720.1.CDS1"/>
    <property type="gene ID" value="TraesJUL4A03G02196720"/>
</dbReference>
<dbReference type="Gramene" id="TraesMAC4A03G02175640.1">
    <property type="protein sequence ID" value="TraesMAC4A03G02175640.1.CDS1"/>
    <property type="gene ID" value="TraesMAC4A03G02175640"/>
</dbReference>
<dbReference type="Proteomes" id="UP000019116">
    <property type="component" value="Chromosome 4A"/>
</dbReference>
<feature type="region of interest" description="Disordered" evidence="1">
    <location>
        <begin position="59"/>
        <end position="155"/>
    </location>
</feature>
<feature type="compositionally biased region" description="Low complexity" evidence="1">
    <location>
        <begin position="179"/>
        <end position="210"/>
    </location>
</feature>
<dbReference type="Gramene" id="TraesARI4A03G02215080.1">
    <property type="protein sequence ID" value="TraesARI4A03G02215080.1.CDS1"/>
    <property type="gene ID" value="TraesARI4A03G02215080"/>
</dbReference>
<keyword evidence="4" id="KW-1185">Reference proteome</keyword>